<organism evidence="2 3">
    <name type="scientific">Clonostachys byssicola</name>
    <dbReference type="NCBI Taxonomy" id="160290"/>
    <lineage>
        <taxon>Eukaryota</taxon>
        <taxon>Fungi</taxon>
        <taxon>Dikarya</taxon>
        <taxon>Ascomycota</taxon>
        <taxon>Pezizomycotina</taxon>
        <taxon>Sordariomycetes</taxon>
        <taxon>Hypocreomycetidae</taxon>
        <taxon>Hypocreales</taxon>
        <taxon>Bionectriaceae</taxon>
        <taxon>Clonostachys</taxon>
    </lineage>
</organism>
<dbReference type="EMBL" id="CABFNO020001533">
    <property type="protein sequence ID" value="CAG9995173.1"/>
    <property type="molecule type" value="Genomic_DNA"/>
</dbReference>
<reference evidence="2" key="1">
    <citation type="submission" date="2021-10" db="EMBL/GenBank/DDBJ databases">
        <authorList>
            <person name="Piombo E."/>
        </authorList>
    </citation>
    <scope>NUCLEOTIDE SEQUENCE</scope>
</reference>
<dbReference type="Pfam" id="PF07426">
    <property type="entry name" value="Dynactin_p22"/>
    <property type="match status" value="1"/>
</dbReference>
<dbReference type="InterPro" id="IPR009991">
    <property type="entry name" value="DCTN3"/>
</dbReference>
<gene>
    <name evidence="2" type="ORF">CBYS24578_00017173</name>
</gene>
<protein>
    <submittedName>
        <fullName evidence="2">Uncharacterized protein</fullName>
    </submittedName>
</protein>
<evidence type="ECO:0000256" key="1">
    <source>
        <dbReference type="SAM" id="Coils"/>
    </source>
</evidence>
<name>A0A9N9USJ2_9HYPO</name>
<feature type="coiled-coil region" evidence="1">
    <location>
        <begin position="175"/>
        <end position="202"/>
    </location>
</feature>
<dbReference type="OrthoDB" id="5403729at2759"/>
<dbReference type="Proteomes" id="UP000754883">
    <property type="component" value="Unassembled WGS sequence"/>
</dbReference>
<evidence type="ECO:0000313" key="2">
    <source>
        <dbReference type="EMBL" id="CAG9995173.1"/>
    </source>
</evidence>
<proteinExistence type="predicted"/>
<keyword evidence="1" id="KW-0175">Coiled coil</keyword>
<keyword evidence="3" id="KW-1185">Reference proteome</keyword>
<sequence>MASSLDDTTLSTLSLLESRLLQIEHLLYGQSDISSGQENSATLKLADLERRFNALTSHVRVYGELLKIYRAHPDFFHSPDPSEAPTQLTNDAILSIVLSAASTYPATLSALTAIKDSQIPDPAESAALLAQAERMTAIEATQLAQAAEIAELRTRSEAVLRSWYESSILSNSQLLADVEGRVEKIERQVKRVERIRDEDEAI</sequence>
<dbReference type="AlphaFoldDB" id="A0A9N9USJ2"/>
<accession>A0A9N9USJ2</accession>
<dbReference type="GO" id="GO:0005869">
    <property type="term" value="C:dynactin complex"/>
    <property type="evidence" value="ECO:0007669"/>
    <property type="project" value="InterPro"/>
</dbReference>
<evidence type="ECO:0000313" key="3">
    <source>
        <dbReference type="Proteomes" id="UP000754883"/>
    </source>
</evidence>
<comment type="caution">
    <text evidence="2">The sequence shown here is derived from an EMBL/GenBank/DDBJ whole genome shotgun (WGS) entry which is preliminary data.</text>
</comment>
<dbReference type="GO" id="GO:0061640">
    <property type="term" value="P:cytoskeleton-dependent cytokinesis"/>
    <property type="evidence" value="ECO:0007669"/>
    <property type="project" value="InterPro"/>
</dbReference>